<dbReference type="EMBL" id="BARS01045993">
    <property type="protein sequence ID" value="GAG38808.1"/>
    <property type="molecule type" value="Genomic_DNA"/>
</dbReference>
<reference evidence="1" key="1">
    <citation type="journal article" date="2014" name="Front. Microbiol.">
        <title>High frequency of phylogenetically diverse reductive dehalogenase-homologous genes in deep subseafloor sedimentary metagenomes.</title>
        <authorList>
            <person name="Kawai M."/>
            <person name="Futagami T."/>
            <person name="Toyoda A."/>
            <person name="Takaki Y."/>
            <person name="Nishi S."/>
            <person name="Hori S."/>
            <person name="Arai W."/>
            <person name="Tsubouchi T."/>
            <person name="Morono Y."/>
            <person name="Uchiyama I."/>
            <person name="Ito T."/>
            <person name="Fujiyama A."/>
            <person name="Inagaki F."/>
            <person name="Takami H."/>
        </authorList>
    </citation>
    <scope>NUCLEOTIDE SEQUENCE</scope>
    <source>
        <strain evidence="1">Expedition CK06-06</strain>
    </source>
</reference>
<evidence type="ECO:0000313" key="1">
    <source>
        <dbReference type="EMBL" id="GAG38808.1"/>
    </source>
</evidence>
<accession>X0XQ61</accession>
<organism evidence="1">
    <name type="scientific">marine sediment metagenome</name>
    <dbReference type="NCBI Taxonomy" id="412755"/>
    <lineage>
        <taxon>unclassified sequences</taxon>
        <taxon>metagenomes</taxon>
        <taxon>ecological metagenomes</taxon>
    </lineage>
</organism>
<proteinExistence type="predicted"/>
<sequence length="54" mass="6255">SSSYLHTTLRYWLEGKFPETGRIVVTLHQGMTKWRVPFKVTDISLIGRPIGKRP</sequence>
<feature type="non-terminal residue" evidence="1">
    <location>
        <position position="1"/>
    </location>
</feature>
<gene>
    <name evidence="1" type="ORF">S01H1_69287</name>
</gene>
<comment type="caution">
    <text evidence="1">The sequence shown here is derived from an EMBL/GenBank/DDBJ whole genome shotgun (WGS) entry which is preliminary data.</text>
</comment>
<protein>
    <submittedName>
        <fullName evidence="1">Uncharacterized protein</fullName>
    </submittedName>
</protein>
<dbReference type="AlphaFoldDB" id="X0XQ61"/>
<name>X0XQ61_9ZZZZ</name>